<dbReference type="InterPro" id="IPR012464">
    <property type="entry name" value="DUF1676"/>
</dbReference>
<proteinExistence type="predicted"/>
<dbReference type="PANTHER" id="PTHR21879">
    <property type="entry name" value="FI03362P-RELATED-RELATED"/>
    <property type="match status" value="1"/>
</dbReference>
<evidence type="ECO:0000313" key="3">
    <source>
        <dbReference type="EMBL" id="CAH1724671.1"/>
    </source>
</evidence>
<reference evidence="3" key="2">
    <citation type="submission" date="2022-10" db="EMBL/GenBank/DDBJ databases">
        <authorList>
            <consortium name="ENA_rothamsted_submissions"/>
            <consortium name="culmorum"/>
            <person name="King R."/>
        </authorList>
    </citation>
    <scope>NUCLEOTIDE SEQUENCE</scope>
</reference>
<evidence type="ECO:0000256" key="2">
    <source>
        <dbReference type="SAM" id="SignalP"/>
    </source>
</evidence>
<keyword evidence="1" id="KW-0472">Membrane</keyword>
<evidence type="ECO:0000256" key="1">
    <source>
        <dbReference type="SAM" id="Phobius"/>
    </source>
</evidence>
<dbReference type="Proteomes" id="UP001154329">
    <property type="component" value="Chromosome 2"/>
</dbReference>
<gene>
    <name evidence="3" type="ORF">APHIGO_LOCUS5924</name>
</gene>
<feature type="signal peptide" evidence="2">
    <location>
        <begin position="1"/>
        <end position="19"/>
    </location>
</feature>
<dbReference type="AlphaFoldDB" id="A0A9P0J136"/>
<accession>A0A9P0J136</accession>
<dbReference type="Pfam" id="PF07898">
    <property type="entry name" value="DUF1676"/>
    <property type="match status" value="1"/>
</dbReference>
<dbReference type="GO" id="GO:0016020">
    <property type="term" value="C:membrane"/>
    <property type="evidence" value="ECO:0007669"/>
    <property type="project" value="TreeGrafter"/>
</dbReference>
<feature type="chain" id="PRO_5040227732" evidence="2">
    <location>
        <begin position="20"/>
        <end position="300"/>
    </location>
</feature>
<sequence length="300" mass="32084">MSPTMALPLLLLSSTSLLALRGASVAATSTDDCVLDLAIVCLDDKLLVYVNWLEKRDKLNVVGDIVTIVKKKEAGLAEDRSKLQPYNNKPHRVSTSLGPAIDEYFDTHTIRISLPWILDDDIDLELDQQGILGRGKKTKLKHLKKMMSMLGVIMCAKLSLMGPLAMVMIGVKALKALLLAVISLTISKIMLLKKFKGGGGGGGSGSVVQADWSSDKDDRNAHLLAYAGQSAATSGDSRHVTVFATASPTDVSFVRALRLSRGSLNAVSLTLTSPSTTNTTSTIHTSLTPPSRLPVIGYEV</sequence>
<keyword evidence="2" id="KW-0732">Signal</keyword>
<keyword evidence="4" id="KW-1185">Reference proteome</keyword>
<dbReference type="EMBL" id="OU899035">
    <property type="protein sequence ID" value="CAH1724671.1"/>
    <property type="molecule type" value="Genomic_DNA"/>
</dbReference>
<keyword evidence="1" id="KW-1133">Transmembrane helix</keyword>
<protein>
    <submittedName>
        <fullName evidence="3">Uncharacterized protein</fullName>
    </submittedName>
</protein>
<keyword evidence="1" id="KW-0812">Transmembrane</keyword>
<organism evidence="3 4">
    <name type="scientific">Aphis gossypii</name>
    <name type="common">Cotton aphid</name>
    <dbReference type="NCBI Taxonomy" id="80765"/>
    <lineage>
        <taxon>Eukaryota</taxon>
        <taxon>Metazoa</taxon>
        <taxon>Ecdysozoa</taxon>
        <taxon>Arthropoda</taxon>
        <taxon>Hexapoda</taxon>
        <taxon>Insecta</taxon>
        <taxon>Pterygota</taxon>
        <taxon>Neoptera</taxon>
        <taxon>Paraneoptera</taxon>
        <taxon>Hemiptera</taxon>
        <taxon>Sternorrhyncha</taxon>
        <taxon>Aphidomorpha</taxon>
        <taxon>Aphidoidea</taxon>
        <taxon>Aphididae</taxon>
        <taxon>Aphidini</taxon>
        <taxon>Aphis</taxon>
        <taxon>Aphis</taxon>
    </lineage>
</organism>
<reference evidence="3" key="1">
    <citation type="submission" date="2022-02" db="EMBL/GenBank/DDBJ databases">
        <authorList>
            <person name="King R."/>
        </authorList>
    </citation>
    <scope>NUCLEOTIDE SEQUENCE</scope>
</reference>
<name>A0A9P0J136_APHGO</name>
<feature type="transmembrane region" description="Helical" evidence="1">
    <location>
        <begin position="173"/>
        <end position="191"/>
    </location>
</feature>
<evidence type="ECO:0000313" key="4">
    <source>
        <dbReference type="Proteomes" id="UP001154329"/>
    </source>
</evidence>